<evidence type="ECO:0000313" key="2">
    <source>
        <dbReference type="EMBL" id="KLV26182.1"/>
    </source>
</evidence>
<dbReference type="OrthoDB" id="2440739at2"/>
<sequence length="63" mass="7065">MRYIMTIFWTFLLAQMLVYVVGSMNGVPFNFSMGLILTAVFSVLVFILSAIIPDEPAHEKGSH</sequence>
<dbReference type="KEGG" id="bcir:C2I06_00535"/>
<evidence type="ECO:0000256" key="1">
    <source>
        <dbReference type="SAM" id="Phobius"/>
    </source>
</evidence>
<name>A0A0J1IJV2_NIACI</name>
<evidence type="ECO:0000313" key="4">
    <source>
        <dbReference type="Proteomes" id="UP000036045"/>
    </source>
</evidence>
<keyword evidence="1" id="KW-0812">Transmembrane</keyword>
<keyword evidence="1" id="KW-0472">Membrane</keyword>
<feature type="transmembrane region" description="Helical" evidence="1">
    <location>
        <begin position="32"/>
        <end position="52"/>
    </location>
</feature>
<accession>A0A0J1IJV2</accession>
<proteinExistence type="predicted"/>
<reference evidence="3 5" key="2">
    <citation type="submission" date="2017-07" db="EMBL/GenBank/DDBJ databases">
        <title>Isolation and whole genome analysis of endospore-forming bacteria from heroin.</title>
        <authorList>
            <person name="Kalinowski J."/>
            <person name="Ahrens B."/>
            <person name="Al-Dilaimi A."/>
            <person name="Winkler A."/>
            <person name="Wibberg D."/>
            <person name="Schleenbecker U."/>
            <person name="Ruckert C."/>
            <person name="Wolfel R."/>
            <person name="Grass G."/>
        </authorList>
    </citation>
    <scope>NUCLEOTIDE SEQUENCE [LARGE SCALE GENOMIC DNA]</scope>
    <source>
        <strain evidence="3 5">7521-2</strain>
    </source>
</reference>
<dbReference type="InterPro" id="IPR021324">
    <property type="entry name" value="DUF2929"/>
</dbReference>
<reference evidence="2 4" key="1">
    <citation type="submission" date="2015-05" db="EMBL/GenBank/DDBJ databases">
        <title>Whole genome sequence and identification of bacterial endophytes from Costus igneus.</title>
        <authorList>
            <person name="Lee Y.P."/>
            <person name="Gan H.M."/>
            <person name="Eng W."/>
            <person name="Wheatley M.S."/>
            <person name="Caraballo A."/>
            <person name="Polter S."/>
            <person name="Savka M.A."/>
            <person name="Hudson A.O."/>
        </authorList>
    </citation>
    <scope>NUCLEOTIDE SEQUENCE [LARGE SCALE GENOMIC DNA]</scope>
    <source>
        <strain evidence="2 4">RIT379</strain>
    </source>
</reference>
<dbReference type="Proteomes" id="UP000036045">
    <property type="component" value="Unassembled WGS sequence"/>
</dbReference>
<dbReference type="RefSeq" id="WP_047942476.1">
    <property type="nucleotide sequence ID" value="NZ_CP026031.1"/>
</dbReference>
<evidence type="ECO:0000313" key="3">
    <source>
        <dbReference type="EMBL" id="PAD83497.1"/>
    </source>
</evidence>
<dbReference type="EMBL" id="NPBQ01000060">
    <property type="protein sequence ID" value="PAD83497.1"/>
    <property type="molecule type" value="Genomic_DNA"/>
</dbReference>
<comment type="caution">
    <text evidence="2">The sequence shown here is derived from an EMBL/GenBank/DDBJ whole genome shotgun (WGS) entry which is preliminary data.</text>
</comment>
<protein>
    <submittedName>
        <fullName evidence="3">DUF2929 domain-containing protein</fullName>
    </submittedName>
    <submittedName>
        <fullName evidence="2">DeoR family transcriptional regulator</fullName>
    </submittedName>
</protein>
<keyword evidence="1" id="KW-1133">Transmembrane helix</keyword>
<evidence type="ECO:0000313" key="5">
    <source>
        <dbReference type="Proteomes" id="UP000216961"/>
    </source>
</evidence>
<organism evidence="2 4">
    <name type="scientific">Niallia circulans</name>
    <name type="common">Bacillus circulans</name>
    <dbReference type="NCBI Taxonomy" id="1397"/>
    <lineage>
        <taxon>Bacteria</taxon>
        <taxon>Bacillati</taxon>
        <taxon>Bacillota</taxon>
        <taxon>Bacilli</taxon>
        <taxon>Bacillales</taxon>
        <taxon>Bacillaceae</taxon>
        <taxon>Niallia</taxon>
    </lineage>
</organism>
<dbReference type="EMBL" id="LDPH01000010">
    <property type="protein sequence ID" value="KLV26182.1"/>
    <property type="molecule type" value="Genomic_DNA"/>
</dbReference>
<dbReference type="AlphaFoldDB" id="A0A0J1IJV2"/>
<dbReference type="Proteomes" id="UP000216961">
    <property type="component" value="Unassembled WGS sequence"/>
</dbReference>
<dbReference type="PATRIC" id="fig|1397.4.peg.610"/>
<gene>
    <name evidence="2" type="ORF">ABW02_12535</name>
    <name evidence="3" type="ORF">CHH57_09575</name>
</gene>
<keyword evidence="4" id="KW-1185">Reference proteome</keyword>
<dbReference type="Pfam" id="PF11151">
    <property type="entry name" value="DUF2929"/>
    <property type="match status" value="1"/>
</dbReference>